<dbReference type="SUPFAM" id="SSF51120">
    <property type="entry name" value="beta-Roll"/>
    <property type="match status" value="1"/>
</dbReference>
<keyword evidence="4" id="KW-1185">Reference proteome</keyword>
<dbReference type="InterPro" id="IPR050557">
    <property type="entry name" value="RTX_toxin/Mannuronan_C5-epim"/>
</dbReference>
<evidence type="ECO:0000256" key="1">
    <source>
        <dbReference type="ARBA" id="ARBA00004613"/>
    </source>
</evidence>
<dbReference type="PANTHER" id="PTHR38340">
    <property type="entry name" value="S-LAYER PROTEIN"/>
    <property type="match status" value="1"/>
</dbReference>
<dbReference type="PROSITE" id="PS00330">
    <property type="entry name" value="HEMOLYSIN_CALCIUM"/>
    <property type="match status" value="3"/>
</dbReference>
<dbReference type="InterPro" id="IPR018511">
    <property type="entry name" value="Hemolysin-typ_Ca-bd_CS"/>
</dbReference>
<comment type="subcellular location">
    <subcellularLocation>
        <location evidence="1">Secreted</location>
    </subcellularLocation>
</comment>
<dbReference type="InterPro" id="IPR011049">
    <property type="entry name" value="Serralysin-like_metalloprot_C"/>
</dbReference>
<organism evidence="3 4">
    <name type="scientific">Methylopila musalis</name>
    <dbReference type="NCBI Taxonomy" id="1134781"/>
    <lineage>
        <taxon>Bacteria</taxon>
        <taxon>Pseudomonadati</taxon>
        <taxon>Pseudomonadota</taxon>
        <taxon>Alphaproteobacteria</taxon>
        <taxon>Hyphomicrobiales</taxon>
        <taxon>Methylopilaceae</taxon>
        <taxon>Methylopila</taxon>
    </lineage>
</organism>
<evidence type="ECO:0000313" key="4">
    <source>
        <dbReference type="Proteomes" id="UP001597171"/>
    </source>
</evidence>
<keyword evidence="2" id="KW-0964">Secreted</keyword>
<dbReference type="PRINTS" id="PR00313">
    <property type="entry name" value="CABNDNGRPT"/>
</dbReference>
<sequence>TNTPDGAQITLRWNGSSETILFEGVSASALNASKFIFNTSTAALNVTGTTYGSDVLFGGSGKDTLSGLGGNDELNGGRGKDTLIGGVGNDILRGGADDDTFSYRERGFGDDVIKDFSGGDRISLSFLNVGDFDTLKPYITNTPDGAQITLRWNGSSETILLEGVSASALNASKFIFDGSTAARSFTGTTYGSDVLFGGRGDDTLNGLGGNDEL</sequence>
<accession>A0ABW3ZC66</accession>
<gene>
    <name evidence="3" type="ORF">ACFQ4O_18125</name>
</gene>
<feature type="non-terminal residue" evidence="3">
    <location>
        <position position="213"/>
    </location>
</feature>
<comment type="caution">
    <text evidence="3">The sequence shown here is derived from an EMBL/GenBank/DDBJ whole genome shotgun (WGS) entry which is preliminary data.</text>
</comment>
<evidence type="ECO:0008006" key="5">
    <source>
        <dbReference type="Google" id="ProtNLM"/>
    </source>
</evidence>
<dbReference type="Gene3D" id="2.150.10.10">
    <property type="entry name" value="Serralysin-like metalloprotease, C-terminal"/>
    <property type="match status" value="1"/>
</dbReference>
<proteinExistence type="predicted"/>
<evidence type="ECO:0000313" key="3">
    <source>
        <dbReference type="EMBL" id="MFD1333927.1"/>
    </source>
</evidence>
<dbReference type="Pfam" id="PF00353">
    <property type="entry name" value="HemolysinCabind"/>
    <property type="match status" value="2"/>
</dbReference>
<dbReference type="PANTHER" id="PTHR38340:SF1">
    <property type="entry name" value="S-LAYER PROTEIN"/>
    <property type="match status" value="1"/>
</dbReference>
<dbReference type="Proteomes" id="UP001597171">
    <property type="component" value="Unassembled WGS sequence"/>
</dbReference>
<name>A0ABW3ZC66_9HYPH</name>
<evidence type="ECO:0000256" key="2">
    <source>
        <dbReference type="ARBA" id="ARBA00022525"/>
    </source>
</evidence>
<feature type="non-terminal residue" evidence="3">
    <location>
        <position position="1"/>
    </location>
</feature>
<reference evidence="4" key="1">
    <citation type="journal article" date="2019" name="Int. J. Syst. Evol. Microbiol.">
        <title>The Global Catalogue of Microorganisms (GCM) 10K type strain sequencing project: providing services to taxonomists for standard genome sequencing and annotation.</title>
        <authorList>
            <consortium name="The Broad Institute Genomics Platform"/>
            <consortium name="The Broad Institute Genome Sequencing Center for Infectious Disease"/>
            <person name="Wu L."/>
            <person name="Ma J."/>
        </authorList>
    </citation>
    <scope>NUCLEOTIDE SEQUENCE [LARGE SCALE GENOMIC DNA]</scope>
    <source>
        <strain evidence="4">CCUG 61696</strain>
    </source>
</reference>
<dbReference type="InterPro" id="IPR001343">
    <property type="entry name" value="Hemolysn_Ca-bd"/>
</dbReference>
<protein>
    <recommendedName>
        <fullName evidence="5">Calcium-binding protein</fullName>
    </recommendedName>
</protein>
<dbReference type="EMBL" id="JBHTMX010000428">
    <property type="protein sequence ID" value="MFD1333927.1"/>
    <property type="molecule type" value="Genomic_DNA"/>
</dbReference>